<evidence type="ECO:0000313" key="11">
    <source>
        <dbReference type="Proteomes" id="UP000827284"/>
    </source>
</evidence>
<proteinExistence type="inferred from homology"/>
<dbReference type="GO" id="GO:0032541">
    <property type="term" value="C:cortical endoplasmic reticulum"/>
    <property type="evidence" value="ECO:0007669"/>
    <property type="project" value="TreeGrafter"/>
</dbReference>
<keyword evidence="11" id="KW-1185">Reference proteome</keyword>
<dbReference type="GO" id="GO:0005789">
    <property type="term" value="C:endoplasmic reticulum membrane"/>
    <property type="evidence" value="ECO:0007669"/>
    <property type="project" value="TreeGrafter"/>
</dbReference>
<evidence type="ECO:0000256" key="7">
    <source>
        <dbReference type="SAM" id="MobiDB-lite"/>
    </source>
</evidence>
<keyword evidence="6" id="KW-0175">Coiled coil</keyword>
<evidence type="ECO:0000256" key="1">
    <source>
        <dbReference type="ARBA" id="ARBA00004167"/>
    </source>
</evidence>
<dbReference type="GO" id="GO:0005739">
    <property type="term" value="C:mitochondrion"/>
    <property type="evidence" value="ECO:0007669"/>
    <property type="project" value="TreeGrafter"/>
</dbReference>
<feature type="region of interest" description="Disordered" evidence="7">
    <location>
        <begin position="878"/>
        <end position="957"/>
    </location>
</feature>
<comment type="similarity">
    <text evidence="2">Belongs to the YSP2 family.</text>
</comment>
<dbReference type="InterPro" id="IPR011993">
    <property type="entry name" value="PH-like_dom_sf"/>
</dbReference>
<dbReference type="CDD" id="cd13220">
    <property type="entry name" value="PH-GRAM_GRAMDC"/>
    <property type="match status" value="1"/>
</dbReference>
<reference evidence="10" key="1">
    <citation type="submission" date="2021-11" db="EMBL/GenBank/DDBJ databases">
        <authorList>
            <person name="Herlambang A."/>
            <person name="Guo Y."/>
            <person name="Takashima Y."/>
            <person name="Nishizawa T."/>
        </authorList>
    </citation>
    <scope>NUCLEOTIDE SEQUENCE</scope>
    <source>
        <strain evidence="10">E1425</strain>
    </source>
</reference>
<feature type="compositionally biased region" description="Acidic residues" evidence="7">
    <location>
        <begin position="1096"/>
        <end position="1118"/>
    </location>
</feature>
<name>A0A9P3HFB5_9FUNG</name>
<protein>
    <recommendedName>
        <fullName evidence="9">VASt domain-containing protein</fullName>
    </recommendedName>
</protein>
<feature type="compositionally biased region" description="Low complexity" evidence="7">
    <location>
        <begin position="940"/>
        <end position="950"/>
    </location>
</feature>
<keyword evidence="3 8" id="KW-0812">Transmembrane</keyword>
<feature type="region of interest" description="Disordered" evidence="7">
    <location>
        <begin position="176"/>
        <end position="286"/>
    </location>
</feature>
<evidence type="ECO:0000256" key="3">
    <source>
        <dbReference type="ARBA" id="ARBA00022692"/>
    </source>
</evidence>
<feature type="compositionally biased region" description="Low complexity" evidence="7">
    <location>
        <begin position="228"/>
        <end position="250"/>
    </location>
</feature>
<feature type="region of interest" description="Disordered" evidence="7">
    <location>
        <begin position="507"/>
        <end position="546"/>
    </location>
</feature>
<comment type="caution">
    <text evidence="10">The sequence shown here is derived from an EMBL/GenBank/DDBJ whole genome shotgun (WGS) entry which is preliminary data.</text>
</comment>
<dbReference type="Pfam" id="PF02893">
    <property type="entry name" value="GRAM"/>
    <property type="match status" value="1"/>
</dbReference>
<evidence type="ECO:0000256" key="5">
    <source>
        <dbReference type="ARBA" id="ARBA00023136"/>
    </source>
</evidence>
<dbReference type="AlphaFoldDB" id="A0A9P3HFB5"/>
<dbReference type="Pfam" id="PF16016">
    <property type="entry name" value="VASt"/>
    <property type="match status" value="1"/>
</dbReference>
<dbReference type="InterPro" id="IPR051482">
    <property type="entry name" value="Cholesterol_transport"/>
</dbReference>
<feature type="compositionally biased region" description="Basic and acidic residues" evidence="7">
    <location>
        <begin position="16"/>
        <end position="35"/>
    </location>
</feature>
<keyword evidence="4 8" id="KW-1133">Transmembrane helix</keyword>
<feature type="region of interest" description="Disordered" evidence="7">
    <location>
        <begin position="314"/>
        <end position="354"/>
    </location>
</feature>
<dbReference type="GO" id="GO:0032366">
    <property type="term" value="P:intracellular sterol transport"/>
    <property type="evidence" value="ECO:0007669"/>
    <property type="project" value="TreeGrafter"/>
</dbReference>
<feature type="region of interest" description="Disordered" evidence="7">
    <location>
        <begin position="1023"/>
        <end position="1056"/>
    </location>
</feature>
<accession>A0A9P3HFB5</accession>
<dbReference type="PANTHER" id="PTHR23319">
    <property type="entry name" value="GRAM DOMAIN CONTAINING 1B, ISOFORM E"/>
    <property type="match status" value="1"/>
</dbReference>
<feature type="domain" description="VASt" evidence="9">
    <location>
        <begin position="683"/>
        <end position="853"/>
    </location>
</feature>
<feature type="coiled-coil region" evidence="6">
    <location>
        <begin position="1135"/>
        <end position="1162"/>
    </location>
</feature>
<feature type="region of interest" description="Disordered" evidence="7">
    <location>
        <begin position="584"/>
        <end position="629"/>
    </location>
</feature>
<dbReference type="GO" id="GO:0120015">
    <property type="term" value="F:sterol transfer activity"/>
    <property type="evidence" value="ECO:0007669"/>
    <property type="project" value="TreeGrafter"/>
</dbReference>
<dbReference type="GO" id="GO:0005886">
    <property type="term" value="C:plasma membrane"/>
    <property type="evidence" value="ECO:0007669"/>
    <property type="project" value="TreeGrafter"/>
</dbReference>
<dbReference type="OrthoDB" id="2162691at2759"/>
<evidence type="ECO:0000256" key="6">
    <source>
        <dbReference type="SAM" id="Coils"/>
    </source>
</evidence>
<evidence type="ECO:0000259" key="9">
    <source>
        <dbReference type="PROSITE" id="PS51778"/>
    </source>
</evidence>
<dbReference type="InterPro" id="IPR031968">
    <property type="entry name" value="VASt"/>
</dbReference>
<keyword evidence="5 8" id="KW-0472">Membrane</keyword>
<dbReference type="GO" id="GO:0140268">
    <property type="term" value="C:endoplasmic reticulum-plasma membrane contact site"/>
    <property type="evidence" value="ECO:0007669"/>
    <property type="project" value="TreeGrafter"/>
</dbReference>
<dbReference type="Gene3D" id="2.30.29.30">
    <property type="entry name" value="Pleckstrin-homology domain (PH domain)/Phosphotyrosine-binding domain (PTB)"/>
    <property type="match status" value="1"/>
</dbReference>
<reference evidence="10" key="2">
    <citation type="journal article" date="2022" name="Microbiol. Resour. Announc.">
        <title>Whole-Genome Sequence of Entomortierella parvispora E1425, a Mucoromycotan Fungus Associated with Burkholderiaceae-Related Endosymbiotic Bacteria.</title>
        <authorList>
            <person name="Herlambang A."/>
            <person name="Guo Y."/>
            <person name="Takashima Y."/>
            <person name="Narisawa K."/>
            <person name="Ohta H."/>
            <person name="Nishizawa T."/>
        </authorList>
    </citation>
    <scope>NUCLEOTIDE SEQUENCE</scope>
    <source>
        <strain evidence="10">E1425</strain>
    </source>
</reference>
<evidence type="ECO:0000256" key="4">
    <source>
        <dbReference type="ARBA" id="ARBA00022989"/>
    </source>
</evidence>
<dbReference type="GO" id="GO:0032934">
    <property type="term" value="F:sterol binding"/>
    <property type="evidence" value="ECO:0007669"/>
    <property type="project" value="TreeGrafter"/>
</dbReference>
<evidence type="ECO:0000313" key="10">
    <source>
        <dbReference type="EMBL" id="GJJ75679.1"/>
    </source>
</evidence>
<dbReference type="PROSITE" id="PS51778">
    <property type="entry name" value="VAST"/>
    <property type="match status" value="1"/>
</dbReference>
<organism evidence="10 11">
    <name type="scientific">Entomortierella parvispora</name>
    <dbReference type="NCBI Taxonomy" id="205924"/>
    <lineage>
        <taxon>Eukaryota</taxon>
        <taxon>Fungi</taxon>
        <taxon>Fungi incertae sedis</taxon>
        <taxon>Mucoromycota</taxon>
        <taxon>Mortierellomycotina</taxon>
        <taxon>Mortierellomycetes</taxon>
        <taxon>Mortierellales</taxon>
        <taxon>Mortierellaceae</taxon>
        <taxon>Entomortierella</taxon>
    </lineage>
</organism>
<dbReference type="EMBL" id="BQFW01000011">
    <property type="protein sequence ID" value="GJJ75679.1"/>
    <property type="molecule type" value="Genomic_DNA"/>
</dbReference>
<gene>
    <name evidence="10" type="ORF">EMPS_08037</name>
</gene>
<comment type="subcellular location">
    <subcellularLocation>
        <location evidence="1">Membrane</location>
        <topology evidence="1">Single-pass membrane protein</topology>
    </subcellularLocation>
</comment>
<feature type="transmembrane region" description="Helical" evidence="8">
    <location>
        <begin position="983"/>
        <end position="1004"/>
    </location>
</feature>
<feature type="compositionally biased region" description="Pro residues" evidence="7">
    <location>
        <begin position="43"/>
        <end position="55"/>
    </location>
</feature>
<feature type="region of interest" description="Disordered" evidence="7">
    <location>
        <begin position="1082"/>
        <end position="1132"/>
    </location>
</feature>
<evidence type="ECO:0000256" key="2">
    <source>
        <dbReference type="ARBA" id="ARBA00006582"/>
    </source>
</evidence>
<sequence length="1163" mass="126235">MTTPATSEPCPPLVPLKEEKVWEQHAQEQEQKQEHLPSSTSNSPPPHFYPAPIDPPLLHSKLSSSNTVSTGASPACGLIASVRNAASITTDLLGLSNVLAATKDDSEDNDAPLDPCVGPTVASSGQSNLPGSSCGNSDNVNDENNGHIDVTPESISVHGHGNVNWEIATGTAASLKGQSAMVQEGQAMHADDNATASPRSPSFASSLSLSALPALPPSPSPSLPEPAPTTFSSHPPTFTPALTLTPASPSFLHRPATSASQDPRSHSCPPPQLSSLSLDSEHPSMDLAHPDLMTLEAFQSNGGSALSDEQDYSSNQMYITGPGNFPESPLDQDYSSNGLGPLDRDGSSTVSNDNEDSFGTSISFVYANEKRFSDFHALFRSVPDDEKLIEDYGCALQKEILVQGRLYISENHVCFNANIFGWVTNLVIAFSEITAIEKRLTAFVIPNAISIVTTTNTRGHFFASFLSRDAAHDLLMAAWRKSFPCAANASAVNNNIYFRQQNRSNLTLNEDEDDDNQSFISARPPSDSRRNRHRRSSSASQHWTADEADWDEIEEMDGKSTANGSRRRPNKKLAVKKTLKDVIAPVAHDDDGRNGLSDSKRRARSASELPPRVATFDYGGAPESLGTKSSSADLSKVHAHVNGYSNDYADSKSNGVKAPVVNVPTENSYRAPTACKCSKDGRHYSNTYMTETYPGTVQGMWRLLFESDFSKKFLTNEAMKGADVQEESWQRTADGQSSKITKYTKWLGMPIGPKTTKAILTDVCEHKDFDDYVTTVTTTSTPDVPSGGSFTTKCRTCITWAGPNQVQVVVTGAVEFTKSSWIKGQIEKGAFEGMGSHYRELNLSLRKHLADYPDALSESNKDVPGVVLASAACAPEANGNGSTAAAQMAGLKSGSTRPLTDTRRLNQGLQNRSKGQEQQQGRLGNPSQATSAVAIENQDSRSISSQASLASRDRNGSTNGLWETLASWSKVFEADGGTGGGGLSHMAFVSVLVVMLFANVYVWFQISSVTSQIEVMQSEVLGRRGGGQYHSPPYRARPTKPQGKSPKQLPLSHDRDAEDQEDAMWAWLTAREERHRQILRMSSQGRNQWGGMDSDLHDDDDDDNDHNYNDEDSGDDEDSPRYDPSANLGKQSLAEVKLQARIDDLQRQLETLERNLDRDYSDK</sequence>
<feature type="compositionally biased region" description="Polar residues" evidence="7">
    <location>
        <begin position="893"/>
        <end position="931"/>
    </location>
</feature>
<evidence type="ECO:0000256" key="8">
    <source>
        <dbReference type="SAM" id="Phobius"/>
    </source>
</evidence>
<dbReference type="InterPro" id="IPR004182">
    <property type="entry name" value="GRAM"/>
</dbReference>
<feature type="compositionally biased region" description="Pro residues" evidence="7">
    <location>
        <begin position="214"/>
        <end position="227"/>
    </location>
</feature>
<dbReference type="SMART" id="SM00568">
    <property type="entry name" value="GRAM"/>
    <property type="match status" value="1"/>
</dbReference>
<feature type="compositionally biased region" description="Low complexity" evidence="7">
    <location>
        <begin position="196"/>
        <end position="213"/>
    </location>
</feature>
<feature type="compositionally biased region" description="Polar residues" evidence="7">
    <location>
        <begin position="61"/>
        <end position="70"/>
    </location>
</feature>
<feature type="region of interest" description="Disordered" evidence="7">
    <location>
        <begin position="1"/>
        <end position="70"/>
    </location>
</feature>
<dbReference type="Proteomes" id="UP000827284">
    <property type="component" value="Unassembled WGS sequence"/>
</dbReference>
<dbReference type="PANTHER" id="PTHR23319:SF4">
    <property type="entry name" value="GRAM DOMAIN CONTAINING 1B, ISOFORM E"/>
    <property type="match status" value="1"/>
</dbReference>